<proteinExistence type="inferred from homology"/>
<keyword evidence="5" id="KW-0479">Metal-binding</keyword>
<dbReference type="HOGENOM" id="CLU_130257_10_2_3"/>
<evidence type="ECO:0000259" key="10">
    <source>
        <dbReference type="Pfam" id="PF01909"/>
    </source>
</evidence>
<dbReference type="InterPro" id="IPR002934">
    <property type="entry name" value="Polymerase_NTP_transf_dom"/>
</dbReference>
<dbReference type="PANTHER" id="PTHR33571:SF12">
    <property type="entry name" value="BSL3053 PROTEIN"/>
    <property type="match status" value="1"/>
</dbReference>
<comment type="cofactor">
    <cofactor evidence="1">
        <name>Mg(2+)</name>
        <dbReference type="ChEBI" id="CHEBI:18420"/>
    </cofactor>
</comment>
<dbReference type="PATRIC" id="fig|13035.3.peg.390"/>
<dbReference type="SUPFAM" id="SSF81301">
    <property type="entry name" value="Nucleotidyltransferase"/>
    <property type="match status" value="1"/>
</dbReference>
<protein>
    <submittedName>
        <fullName evidence="11">Nucleotidyltransferase</fullName>
    </submittedName>
</protein>
<evidence type="ECO:0000256" key="9">
    <source>
        <dbReference type="ARBA" id="ARBA00038276"/>
    </source>
</evidence>
<dbReference type="EMBL" id="CP003944">
    <property type="protein sequence ID" value="AFZ49140.1"/>
    <property type="molecule type" value="Genomic_DNA"/>
</dbReference>
<keyword evidence="2" id="KW-1277">Toxin-antitoxin system</keyword>
<name>K9YRZ8_DACS8</name>
<evidence type="ECO:0000256" key="7">
    <source>
        <dbReference type="ARBA" id="ARBA00022840"/>
    </source>
</evidence>
<dbReference type="Proteomes" id="UP000010482">
    <property type="component" value="Chromosome"/>
</dbReference>
<evidence type="ECO:0000256" key="6">
    <source>
        <dbReference type="ARBA" id="ARBA00022741"/>
    </source>
</evidence>
<sequence length="101" mass="11627">MSNQSIQIRELIQEKRDEIIQICEKHGGYNVRLFGSVARGEADEKSDIDLLVDLGKNFSPWFPVRLIRELEELLGHQVDVVTVTGLKERIKDRVLKEAIKL</sequence>
<keyword evidence="4" id="KW-0548">Nucleotidyltransferase</keyword>
<evidence type="ECO:0000256" key="1">
    <source>
        <dbReference type="ARBA" id="ARBA00001946"/>
    </source>
</evidence>
<dbReference type="GO" id="GO:0016779">
    <property type="term" value="F:nucleotidyltransferase activity"/>
    <property type="evidence" value="ECO:0007669"/>
    <property type="project" value="UniProtKB-KW"/>
</dbReference>
<feature type="domain" description="Polymerase nucleotidyl transferase" evidence="10">
    <location>
        <begin position="20"/>
        <end position="100"/>
    </location>
</feature>
<dbReference type="eggNOG" id="COG1669">
    <property type="taxonomic scope" value="Bacteria"/>
</dbReference>
<keyword evidence="3" id="KW-0808">Transferase</keyword>
<evidence type="ECO:0000313" key="12">
    <source>
        <dbReference type="Proteomes" id="UP000010482"/>
    </source>
</evidence>
<dbReference type="GO" id="GO:0005524">
    <property type="term" value="F:ATP binding"/>
    <property type="evidence" value="ECO:0007669"/>
    <property type="project" value="UniProtKB-KW"/>
</dbReference>
<keyword evidence="12" id="KW-1185">Reference proteome</keyword>
<dbReference type="CDD" id="cd05403">
    <property type="entry name" value="NT_KNTase_like"/>
    <property type="match status" value="1"/>
</dbReference>
<dbReference type="Pfam" id="PF01909">
    <property type="entry name" value="NTP_transf_2"/>
    <property type="match status" value="1"/>
</dbReference>
<accession>K9YRZ8</accession>
<dbReference type="InterPro" id="IPR043519">
    <property type="entry name" value="NT_sf"/>
</dbReference>
<reference evidence="11" key="1">
    <citation type="submission" date="2012-04" db="EMBL/GenBank/DDBJ databases">
        <title>Finished genome of Dactylococcopsis salina PCC 8305.</title>
        <authorList>
            <consortium name="US DOE Joint Genome Institute"/>
            <person name="Gugger M."/>
            <person name="Coursin T."/>
            <person name="Rippka R."/>
            <person name="Tandeau De Marsac N."/>
            <person name="Huntemann M."/>
            <person name="Wei C.-L."/>
            <person name="Han J."/>
            <person name="Detter J.C."/>
            <person name="Han C."/>
            <person name="Tapia R."/>
            <person name="Daligault H."/>
            <person name="Chen A."/>
            <person name="Krypides N."/>
            <person name="Mavromatis K."/>
            <person name="Markowitz V."/>
            <person name="Szeto E."/>
            <person name="Ivanova N."/>
            <person name="Ovchinnikova G."/>
            <person name="Pagani I."/>
            <person name="Pati A."/>
            <person name="Goodwin L."/>
            <person name="Peters L."/>
            <person name="Pitluck S."/>
            <person name="Woyke T."/>
            <person name="Kerfeld C."/>
        </authorList>
    </citation>
    <scope>NUCLEOTIDE SEQUENCE [LARGE SCALE GENOMIC DNA]</scope>
    <source>
        <strain evidence="11">PCC 8305</strain>
    </source>
</reference>
<dbReference type="GO" id="GO:0046872">
    <property type="term" value="F:metal ion binding"/>
    <property type="evidence" value="ECO:0007669"/>
    <property type="project" value="UniProtKB-KW"/>
</dbReference>
<comment type="similarity">
    <text evidence="9">Belongs to the MntA antitoxin family.</text>
</comment>
<keyword evidence="6" id="KW-0547">Nucleotide-binding</keyword>
<keyword evidence="7" id="KW-0067">ATP-binding</keyword>
<keyword evidence="8" id="KW-0460">Magnesium</keyword>
<dbReference type="Gene3D" id="3.30.460.10">
    <property type="entry name" value="Beta Polymerase, domain 2"/>
    <property type="match status" value="1"/>
</dbReference>
<gene>
    <name evidence="11" type="ORF">Dacsa_0343</name>
</gene>
<dbReference type="RefSeq" id="WP_015228153.1">
    <property type="nucleotide sequence ID" value="NC_019780.1"/>
</dbReference>
<evidence type="ECO:0000256" key="3">
    <source>
        <dbReference type="ARBA" id="ARBA00022679"/>
    </source>
</evidence>
<dbReference type="KEGG" id="dsl:Dacsa_0343"/>
<dbReference type="AlphaFoldDB" id="K9YRZ8"/>
<evidence type="ECO:0000256" key="5">
    <source>
        <dbReference type="ARBA" id="ARBA00022723"/>
    </source>
</evidence>
<organism evidence="11 12">
    <name type="scientific">Dactylococcopsis salina (strain PCC 8305)</name>
    <name type="common">Myxobactron salinum</name>
    <dbReference type="NCBI Taxonomy" id="13035"/>
    <lineage>
        <taxon>Bacteria</taxon>
        <taxon>Bacillati</taxon>
        <taxon>Cyanobacteriota</taxon>
        <taxon>Cyanophyceae</taxon>
        <taxon>Nodosilineales</taxon>
        <taxon>Cymatolegaceae</taxon>
        <taxon>Dactylococcopsis</taxon>
    </lineage>
</organism>
<evidence type="ECO:0000256" key="2">
    <source>
        <dbReference type="ARBA" id="ARBA00022649"/>
    </source>
</evidence>
<evidence type="ECO:0000256" key="8">
    <source>
        <dbReference type="ARBA" id="ARBA00022842"/>
    </source>
</evidence>
<dbReference type="PANTHER" id="PTHR33571">
    <property type="entry name" value="SSL8005 PROTEIN"/>
    <property type="match status" value="1"/>
</dbReference>
<evidence type="ECO:0000256" key="4">
    <source>
        <dbReference type="ARBA" id="ARBA00022695"/>
    </source>
</evidence>
<dbReference type="STRING" id="13035.Dacsa_0343"/>
<evidence type="ECO:0000313" key="11">
    <source>
        <dbReference type="EMBL" id="AFZ49140.1"/>
    </source>
</evidence>
<dbReference type="InterPro" id="IPR052038">
    <property type="entry name" value="Type-VII_TA_antitoxin"/>
</dbReference>